<keyword evidence="2" id="KW-1185">Reference proteome</keyword>
<dbReference type="EMBL" id="CALNXK010000032">
    <property type="protein sequence ID" value="CAH3118813.1"/>
    <property type="molecule type" value="Genomic_DNA"/>
</dbReference>
<accession>A0ABN8NQW5</accession>
<evidence type="ECO:0000313" key="1">
    <source>
        <dbReference type="EMBL" id="CAH3118813.1"/>
    </source>
</evidence>
<comment type="caution">
    <text evidence="1">The sequence shown here is derived from an EMBL/GenBank/DDBJ whole genome shotgun (WGS) entry which is preliminary data.</text>
</comment>
<sequence>MLLISNQVEREEDEHIHYGNFKAFSNYTLNTSRVLASFEVQDFFDCAFKCIGKAACFSFNIAILPSANFYSYACHLLASDKYNDSSQFLQSQEFHHFAIVVSFN</sequence>
<proteinExistence type="predicted"/>
<gene>
    <name evidence="1" type="ORF">PLOB_00026598</name>
</gene>
<protein>
    <recommendedName>
        <fullName evidence="3">Apple domain-containing protein</fullName>
    </recommendedName>
</protein>
<name>A0ABN8NQW5_9CNID</name>
<reference evidence="1 2" key="1">
    <citation type="submission" date="2022-05" db="EMBL/GenBank/DDBJ databases">
        <authorList>
            <consortium name="Genoscope - CEA"/>
            <person name="William W."/>
        </authorList>
    </citation>
    <scope>NUCLEOTIDE SEQUENCE [LARGE SCALE GENOMIC DNA]</scope>
</reference>
<dbReference type="Proteomes" id="UP001159405">
    <property type="component" value="Unassembled WGS sequence"/>
</dbReference>
<organism evidence="1 2">
    <name type="scientific">Porites lobata</name>
    <dbReference type="NCBI Taxonomy" id="104759"/>
    <lineage>
        <taxon>Eukaryota</taxon>
        <taxon>Metazoa</taxon>
        <taxon>Cnidaria</taxon>
        <taxon>Anthozoa</taxon>
        <taxon>Hexacorallia</taxon>
        <taxon>Scleractinia</taxon>
        <taxon>Fungiina</taxon>
        <taxon>Poritidae</taxon>
        <taxon>Porites</taxon>
    </lineage>
</organism>
<evidence type="ECO:0000313" key="2">
    <source>
        <dbReference type="Proteomes" id="UP001159405"/>
    </source>
</evidence>
<evidence type="ECO:0008006" key="3">
    <source>
        <dbReference type="Google" id="ProtNLM"/>
    </source>
</evidence>